<dbReference type="SMART" id="SM00729">
    <property type="entry name" value="Elp3"/>
    <property type="match status" value="1"/>
</dbReference>
<dbReference type="InterPro" id="IPR006463">
    <property type="entry name" value="MiaB_methiolase"/>
</dbReference>
<evidence type="ECO:0000256" key="1">
    <source>
        <dbReference type="ARBA" id="ARBA00001966"/>
    </source>
</evidence>
<evidence type="ECO:0000256" key="2">
    <source>
        <dbReference type="ARBA" id="ARBA00009815"/>
    </source>
</evidence>
<dbReference type="InterPro" id="IPR013848">
    <property type="entry name" value="Methylthiotransferase_N"/>
</dbReference>
<dbReference type="PaxDb" id="2903-EOD42013"/>
<accession>A0A0D3L1X8</accession>
<evidence type="ECO:0000259" key="8">
    <source>
        <dbReference type="PROSITE" id="PS50926"/>
    </source>
</evidence>
<dbReference type="PANTHER" id="PTHR43020:SF2">
    <property type="entry name" value="MITOCHONDRIAL TRNA METHYLTHIOTRANSFERASE CDK5RAP1"/>
    <property type="match status" value="1"/>
</dbReference>
<protein>
    <submittedName>
        <fullName evidence="11">Uncharacterized protein</fullName>
    </submittedName>
</protein>
<organism evidence="11 12">
    <name type="scientific">Emiliania huxleyi (strain CCMP1516)</name>
    <dbReference type="NCBI Taxonomy" id="280463"/>
    <lineage>
        <taxon>Eukaryota</taxon>
        <taxon>Haptista</taxon>
        <taxon>Haptophyta</taxon>
        <taxon>Prymnesiophyceae</taxon>
        <taxon>Isochrysidales</taxon>
        <taxon>Noelaerhabdaceae</taxon>
        <taxon>Emiliania</taxon>
    </lineage>
</organism>
<dbReference type="CDD" id="cd01335">
    <property type="entry name" value="Radical_SAM"/>
    <property type="match status" value="1"/>
</dbReference>
<proteinExistence type="inferred from homology"/>
<dbReference type="Proteomes" id="UP000013827">
    <property type="component" value="Unassembled WGS sequence"/>
</dbReference>
<dbReference type="InterPro" id="IPR002792">
    <property type="entry name" value="TRAM_dom"/>
</dbReference>
<dbReference type="KEGG" id="ehx:EMIHUDRAFT_308277"/>
<evidence type="ECO:0000256" key="5">
    <source>
        <dbReference type="ARBA" id="ARBA00022723"/>
    </source>
</evidence>
<keyword evidence="12" id="KW-1185">Reference proteome</keyword>
<dbReference type="InterPro" id="IPR007197">
    <property type="entry name" value="rSAM"/>
</dbReference>
<keyword evidence="7" id="KW-0411">Iron-sulfur</keyword>
<dbReference type="InterPro" id="IPR005839">
    <property type="entry name" value="Methylthiotransferase"/>
</dbReference>
<dbReference type="SUPFAM" id="SSF102114">
    <property type="entry name" value="Radical SAM enzymes"/>
    <property type="match status" value="1"/>
</dbReference>
<dbReference type="PROSITE" id="PS51918">
    <property type="entry name" value="RADICAL_SAM"/>
    <property type="match status" value="1"/>
</dbReference>
<dbReference type="SFLD" id="SFLDG01061">
    <property type="entry name" value="methylthiotransferase"/>
    <property type="match status" value="1"/>
</dbReference>
<dbReference type="Pfam" id="PF01938">
    <property type="entry name" value="TRAM"/>
    <property type="match status" value="1"/>
</dbReference>
<dbReference type="InterPro" id="IPR020612">
    <property type="entry name" value="Methylthiotransferase_CS"/>
</dbReference>
<dbReference type="InterPro" id="IPR023404">
    <property type="entry name" value="rSAM_horseshoe"/>
</dbReference>
<evidence type="ECO:0000313" key="11">
    <source>
        <dbReference type="EnsemblProtists" id="EOD42013"/>
    </source>
</evidence>
<dbReference type="PROSITE" id="PS50926">
    <property type="entry name" value="TRAM"/>
    <property type="match status" value="1"/>
</dbReference>
<feature type="domain" description="Radical SAM core" evidence="10">
    <location>
        <begin position="131"/>
        <end position="366"/>
    </location>
</feature>
<dbReference type="NCBIfam" id="TIGR00089">
    <property type="entry name" value="MiaB/RimO family radical SAM methylthiotransferase"/>
    <property type="match status" value="1"/>
</dbReference>
<evidence type="ECO:0000256" key="3">
    <source>
        <dbReference type="ARBA" id="ARBA00022485"/>
    </source>
</evidence>
<dbReference type="PROSITE" id="PS01278">
    <property type="entry name" value="MTTASE_RADICAL"/>
    <property type="match status" value="1"/>
</dbReference>
<keyword evidence="5" id="KW-0479">Metal-binding</keyword>
<evidence type="ECO:0000259" key="9">
    <source>
        <dbReference type="PROSITE" id="PS51449"/>
    </source>
</evidence>
<dbReference type="HAMAP" id="MF_01864">
    <property type="entry name" value="tRNA_metthiotr_MiaB"/>
    <property type="match status" value="1"/>
</dbReference>
<evidence type="ECO:0000256" key="6">
    <source>
        <dbReference type="ARBA" id="ARBA00023004"/>
    </source>
</evidence>
<evidence type="ECO:0000313" key="12">
    <source>
        <dbReference type="Proteomes" id="UP000013827"/>
    </source>
</evidence>
<dbReference type="AlphaFoldDB" id="A0A0D3L1X8"/>
<dbReference type="STRING" id="2903.R1E352"/>
<name>A0A0D3L1X8_EMIH1</name>
<dbReference type="FunFam" id="3.40.50.12160:FF:000003">
    <property type="entry name" value="CDK5 regulatory subunit-associated protein 1"/>
    <property type="match status" value="1"/>
</dbReference>
<dbReference type="PANTHER" id="PTHR43020">
    <property type="entry name" value="CDK5 REGULATORY SUBUNIT-ASSOCIATED PROTEIN 1"/>
    <property type="match status" value="1"/>
</dbReference>
<dbReference type="GO" id="GO:0035596">
    <property type="term" value="F:methylthiotransferase activity"/>
    <property type="evidence" value="ECO:0007669"/>
    <property type="project" value="InterPro"/>
</dbReference>
<keyword evidence="3" id="KW-0004">4Fe-4S</keyword>
<dbReference type="GO" id="GO:0051539">
    <property type="term" value="F:4 iron, 4 sulfur cluster binding"/>
    <property type="evidence" value="ECO:0007669"/>
    <property type="project" value="UniProtKB-KW"/>
</dbReference>
<dbReference type="SFLD" id="SFLDG01082">
    <property type="entry name" value="B12-binding_domain_containing"/>
    <property type="match status" value="1"/>
</dbReference>
<dbReference type="GeneID" id="17287283"/>
<evidence type="ECO:0000259" key="10">
    <source>
        <dbReference type="PROSITE" id="PS51918"/>
    </source>
</evidence>
<dbReference type="Pfam" id="PF00919">
    <property type="entry name" value="UPF0004"/>
    <property type="match status" value="1"/>
</dbReference>
<dbReference type="InterPro" id="IPR058240">
    <property type="entry name" value="rSAM_sf"/>
</dbReference>
<dbReference type="EnsemblProtists" id="EOD42013">
    <property type="protein sequence ID" value="EOD42013"/>
    <property type="gene ID" value="EMIHUDRAFT_308277"/>
</dbReference>
<dbReference type="Gene3D" id="3.40.50.12160">
    <property type="entry name" value="Methylthiotransferase, N-terminal domain"/>
    <property type="match status" value="1"/>
</dbReference>
<keyword evidence="4" id="KW-0949">S-adenosyl-L-methionine</keyword>
<reference evidence="11" key="2">
    <citation type="submission" date="2024-10" db="UniProtKB">
        <authorList>
            <consortium name="EnsemblProtists"/>
        </authorList>
    </citation>
    <scope>IDENTIFICATION</scope>
</reference>
<reference evidence="12" key="1">
    <citation type="journal article" date="2013" name="Nature">
        <title>Pan genome of the phytoplankton Emiliania underpins its global distribution.</title>
        <authorList>
            <person name="Read B.A."/>
            <person name="Kegel J."/>
            <person name="Klute M.J."/>
            <person name="Kuo A."/>
            <person name="Lefebvre S.C."/>
            <person name="Maumus F."/>
            <person name="Mayer C."/>
            <person name="Miller J."/>
            <person name="Monier A."/>
            <person name="Salamov A."/>
            <person name="Young J."/>
            <person name="Aguilar M."/>
            <person name="Claverie J.M."/>
            <person name="Frickenhaus S."/>
            <person name="Gonzalez K."/>
            <person name="Herman E.K."/>
            <person name="Lin Y.C."/>
            <person name="Napier J."/>
            <person name="Ogata H."/>
            <person name="Sarno A.F."/>
            <person name="Shmutz J."/>
            <person name="Schroeder D."/>
            <person name="de Vargas C."/>
            <person name="Verret F."/>
            <person name="von Dassow P."/>
            <person name="Valentin K."/>
            <person name="Van de Peer Y."/>
            <person name="Wheeler G."/>
            <person name="Dacks J.B."/>
            <person name="Delwiche C.F."/>
            <person name="Dyhrman S.T."/>
            <person name="Glockner G."/>
            <person name="John U."/>
            <person name="Richards T."/>
            <person name="Worden A.Z."/>
            <person name="Zhang X."/>
            <person name="Grigoriev I.V."/>
            <person name="Allen A.E."/>
            <person name="Bidle K."/>
            <person name="Borodovsky M."/>
            <person name="Bowler C."/>
            <person name="Brownlee C."/>
            <person name="Cock J.M."/>
            <person name="Elias M."/>
            <person name="Gladyshev V.N."/>
            <person name="Groth M."/>
            <person name="Guda C."/>
            <person name="Hadaegh A."/>
            <person name="Iglesias-Rodriguez M.D."/>
            <person name="Jenkins J."/>
            <person name="Jones B.M."/>
            <person name="Lawson T."/>
            <person name="Leese F."/>
            <person name="Lindquist E."/>
            <person name="Lobanov A."/>
            <person name="Lomsadze A."/>
            <person name="Malik S.B."/>
            <person name="Marsh M.E."/>
            <person name="Mackinder L."/>
            <person name="Mock T."/>
            <person name="Mueller-Roeber B."/>
            <person name="Pagarete A."/>
            <person name="Parker M."/>
            <person name="Probert I."/>
            <person name="Quesneville H."/>
            <person name="Raines C."/>
            <person name="Rensing S.A."/>
            <person name="Riano-Pachon D.M."/>
            <person name="Richier S."/>
            <person name="Rokitta S."/>
            <person name="Shiraiwa Y."/>
            <person name="Soanes D.M."/>
            <person name="van der Giezen M."/>
            <person name="Wahlund T.M."/>
            <person name="Williams B."/>
            <person name="Wilson W."/>
            <person name="Wolfe G."/>
            <person name="Wurch L.L."/>
        </authorList>
    </citation>
    <scope>NUCLEOTIDE SEQUENCE</scope>
</reference>
<dbReference type="OMA" id="CNEKCTY"/>
<dbReference type="PROSITE" id="PS51449">
    <property type="entry name" value="MTTASE_N"/>
    <property type="match status" value="1"/>
</dbReference>
<keyword evidence="6" id="KW-0408">Iron</keyword>
<dbReference type="Pfam" id="PF04055">
    <property type="entry name" value="Radical_SAM"/>
    <property type="match status" value="1"/>
</dbReference>
<dbReference type="NCBIfam" id="TIGR01574">
    <property type="entry name" value="miaB-methiolase"/>
    <property type="match status" value="1"/>
</dbReference>
<dbReference type="InterPro" id="IPR038135">
    <property type="entry name" value="Methylthiotransferase_N_sf"/>
</dbReference>
<dbReference type="GO" id="GO:0035600">
    <property type="term" value="P:tRNA methylthiolation"/>
    <property type="evidence" value="ECO:0007669"/>
    <property type="project" value="TreeGrafter"/>
</dbReference>
<evidence type="ECO:0000256" key="7">
    <source>
        <dbReference type="ARBA" id="ARBA00023014"/>
    </source>
</evidence>
<dbReference type="eggNOG" id="KOG2492">
    <property type="taxonomic scope" value="Eukaryota"/>
</dbReference>
<dbReference type="GO" id="GO:0046872">
    <property type="term" value="F:metal ion binding"/>
    <property type="evidence" value="ECO:0007669"/>
    <property type="project" value="UniProtKB-KW"/>
</dbReference>
<dbReference type="SFLD" id="SFLDS00029">
    <property type="entry name" value="Radical_SAM"/>
    <property type="match status" value="1"/>
</dbReference>
<dbReference type="HOGENOM" id="CLU_018697_2_2_1"/>
<comment type="cofactor">
    <cofactor evidence="1">
        <name>[4Fe-4S] cluster</name>
        <dbReference type="ChEBI" id="CHEBI:49883"/>
    </cofactor>
</comment>
<comment type="similarity">
    <text evidence="2">Belongs to the methylthiotransferase family. MiaB subfamily.</text>
</comment>
<dbReference type="SFLD" id="SFLDF00273">
    <property type="entry name" value="(dimethylallyl)adenosine_tRNA"/>
    <property type="match status" value="1"/>
</dbReference>
<dbReference type="InterPro" id="IPR006638">
    <property type="entry name" value="Elp3/MiaA/NifB-like_rSAM"/>
</dbReference>
<sequence>MDSMGCQMNTADAERMEGQLRSLGFARAEEGTPAQVVVLNTCSIREHAEAKVYSYLGPHAARKRAGEDLAIVVAGCVAQQEGEALLRRVPEIDMVMGPQYANRLGDLLEGVFNGNQIAPTHIMEDPTQPQRSSTVCAWVNVIYGCNERCTYCVVPTTRGSEQRGSEQSRPRDAVRAEIEALVAEGYREVTLLGQNIDSWGSDLSPKQSFADLLRDVGGVDGLARMRFVTSHPRYMSPRVIDAVAEVPALCPMFHIPFQSGDDGILRDMGRGHTAARYREIVHNIRTRLPDAAITADAIVGFPGETEEQFENTLQLMRDVRFDQINTAAYSPRPHTPAAVWGDQVEEGVKKERLRRINELAAEHALERRQRYLGRVEEVLVEKRNERHPAQVKGRNPQGCPVFFEGDIDELKGQLVPVRIVEARPYSLVGERAEGRFAGGRYADDGESVVVEA</sequence>
<feature type="domain" description="MTTase N-terminal" evidence="9">
    <location>
        <begin position="1"/>
        <end position="113"/>
    </location>
</feature>
<evidence type="ECO:0000256" key="4">
    <source>
        <dbReference type="ARBA" id="ARBA00022691"/>
    </source>
</evidence>
<feature type="domain" description="TRAM" evidence="8">
    <location>
        <begin position="369"/>
        <end position="433"/>
    </location>
</feature>
<dbReference type="Gene3D" id="3.80.30.20">
    <property type="entry name" value="tm_1862 like domain"/>
    <property type="match status" value="1"/>
</dbReference>
<dbReference type="FunFam" id="3.80.30.20:FF:000001">
    <property type="entry name" value="tRNA-2-methylthio-N(6)-dimethylallyladenosine synthase 2"/>
    <property type="match status" value="1"/>
</dbReference>
<dbReference type="RefSeq" id="XP_005794442.1">
    <property type="nucleotide sequence ID" value="XM_005794385.1"/>
</dbReference>